<dbReference type="GO" id="GO:0000166">
    <property type="term" value="F:nucleotide binding"/>
    <property type="evidence" value="ECO:0007669"/>
    <property type="project" value="InterPro"/>
</dbReference>
<keyword evidence="6 15" id="KW-0235">DNA replication</keyword>
<dbReference type="SMART" id="SM00486">
    <property type="entry name" value="POLBc"/>
    <property type="match status" value="1"/>
</dbReference>
<feature type="domain" description="DNA polymerase epsilon catalytic subunit A C-terminal" evidence="17">
    <location>
        <begin position="1545"/>
        <end position="1957"/>
    </location>
</feature>
<keyword evidence="14 15" id="KW-0539">Nucleus</keyword>
<reference evidence="18 19" key="1">
    <citation type="submission" date="2020-04" db="EMBL/GenBank/DDBJ databases">
        <authorList>
            <person name="Alioto T."/>
            <person name="Alioto T."/>
            <person name="Gomez Garrido J."/>
        </authorList>
    </citation>
    <scope>NUCLEOTIDE SEQUENCE [LARGE SCALE GENOMIC DNA]</scope>
</reference>
<evidence type="ECO:0000256" key="5">
    <source>
        <dbReference type="ARBA" id="ARBA00022695"/>
    </source>
</evidence>
<evidence type="ECO:0000256" key="12">
    <source>
        <dbReference type="ARBA" id="ARBA00023014"/>
    </source>
</evidence>
<keyword evidence="12 15" id="KW-0411">Iron-sulfur</keyword>
<dbReference type="Pfam" id="PF22634">
    <property type="entry name" value="POL2_thumb"/>
    <property type="match status" value="1"/>
</dbReference>
<keyword evidence="7 15" id="KW-0479">Metal-binding</keyword>
<keyword evidence="13 15" id="KW-0238">DNA-binding</keyword>
<dbReference type="OrthoDB" id="10060449at2759"/>
<gene>
    <name evidence="18" type="ORF">CLODIP_2_CD14062</name>
</gene>
<keyword evidence="8 15" id="KW-0863">Zinc-finger</keyword>
<accession>A0A8S1CPR2</accession>
<organism evidence="18 19">
    <name type="scientific">Cloeon dipterum</name>
    <dbReference type="NCBI Taxonomy" id="197152"/>
    <lineage>
        <taxon>Eukaryota</taxon>
        <taxon>Metazoa</taxon>
        <taxon>Ecdysozoa</taxon>
        <taxon>Arthropoda</taxon>
        <taxon>Hexapoda</taxon>
        <taxon>Insecta</taxon>
        <taxon>Pterygota</taxon>
        <taxon>Palaeoptera</taxon>
        <taxon>Ephemeroptera</taxon>
        <taxon>Pisciforma</taxon>
        <taxon>Baetidae</taxon>
        <taxon>Cloeon</taxon>
    </lineage>
</organism>
<dbReference type="GO" id="GO:0051539">
    <property type="term" value="F:4 iron, 4 sulfur cluster binding"/>
    <property type="evidence" value="ECO:0007669"/>
    <property type="project" value="UniProtKB-KW"/>
</dbReference>
<keyword evidence="9 15" id="KW-0862">Zinc</keyword>
<keyword evidence="11 15" id="KW-0408">Iron</keyword>
<keyword evidence="4 15" id="KW-0808">Transferase</keyword>
<dbReference type="GO" id="GO:0003887">
    <property type="term" value="F:DNA-directed DNA polymerase activity"/>
    <property type="evidence" value="ECO:0007669"/>
    <property type="project" value="UniProtKB-KW"/>
</dbReference>
<feature type="compositionally biased region" description="Basic and acidic residues" evidence="16">
    <location>
        <begin position="15"/>
        <end position="26"/>
    </location>
</feature>
<dbReference type="SMART" id="SM01159">
    <property type="entry name" value="DUF1744"/>
    <property type="match status" value="1"/>
</dbReference>
<dbReference type="Gene3D" id="3.30.420.10">
    <property type="entry name" value="Ribonuclease H-like superfamily/Ribonuclease H"/>
    <property type="match status" value="1"/>
</dbReference>
<dbReference type="FunFam" id="3.30.420.10:FF:000010">
    <property type="entry name" value="DNA polymerase epsilon catalytic subunit"/>
    <property type="match status" value="1"/>
</dbReference>
<dbReference type="FunFam" id="3.90.1600.10:FF:000006">
    <property type="entry name" value="DNA polymerase epsilon catalytic subunit"/>
    <property type="match status" value="1"/>
</dbReference>
<evidence type="ECO:0000256" key="2">
    <source>
        <dbReference type="ARBA" id="ARBA00005755"/>
    </source>
</evidence>
<feature type="region of interest" description="Disordered" evidence="16">
    <location>
        <begin position="1968"/>
        <end position="2006"/>
    </location>
</feature>
<feature type="region of interest" description="Disordered" evidence="16">
    <location>
        <begin position="1"/>
        <end position="35"/>
    </location>
</feature>
<protein>
    <recommendedName>
        <fullName evidence="15">DNA polymerase epsilon catalytic subunit</fullName>
        <ecNumber evidence="15">2.7.7.7</ecNumber>
    </recommendedName>
</protein>
<evidence type="ECO:0000256" key="10">
    <source>
        <dbReference type="ARBA" id="ARBA00022932"/>
    </source>
</evidence>
<dbReference type="InterPro" id="IPR006133">
    <property type="entry name" value="DNA-dir_DNA_pol_B_exonuc"/>
</dbReference>
<dbReference type="InterPro" id="IPR012337">
    <property type="entry name" value="RNaseH-like_sf"/>
</dbReference>
<dbReference type="Pfam" id="PF08490">
    <property type="entry name" value="DUF1744"/>
    <property type="match status" value="1"/>
</dbReference>
<evidence type="ECO:0000313" key="18">
    <source>
        <dbReference type="EMBL" id="CAB3369835.1"/>
    </source>
</evidence>
<evidence type="ECO:0000256" key="9">
    <source>
        <dbReference type="ARBA" id="ARBA00022833"/>
    </source>
</evidence>
<dbReference type="EC" id="2.7.7.7" evidence="15"/>
<comment type="similarity">
    <text evidence="2 15">Belongs to the DNA polymerase type-B family.</text>
</comment>
<evidence type="ECO:0000256" key="6">
    <source>
        <dbReference type="ARBA" id="ARBA00022705"/>
    </source>
</evidence>
<evidence type="ECO:0000259" key="17">
    <source>
        <dbReference type="SMART" id="SM01159"/>
    </source>
</evidence>
<evidence type="ECO:0000256" key="4">
    <source>
        <dbReference type="ARBA" id="ARBA00022679"/>
    </source>
</evidence>
<keyword evidence="3 15" id="KW-0004">4Fe-4S</keyword>
<dbReference type="InterPro" id="IPR029703">
    <property type="entry name" value="POL2"/>
</dbReference>
<feature type="compositionally biased region" description="Polar residues" evidence="16">
    <location>
        <begin position="1299"/>
        <end position="1316"/>
    </location>
</feature>
<keyword evidence="10 15" id="KW-0239">DNA-directed DNA polymerase</keyword>
<name>A0A8S1CPR2_9INSE</name>
<evidence type="ECO:0000256" key="3">
    <source>
        <dbReference type="ARBA" id="ARBA00022485"/>
    </source>
</evidence>
<dbReference type="EMBL" id="CADEPI010000048">
    <property type="protein sequence ID" value="CAB3369835.1"/>
    <property type="molecule type" value="Genomic_DNA"/>
</dbReference>
<dbReference type="GO" id="GO:0006272">
    <property type="term" value="P:leading strand elongation"/>
    <property type="evidence" value="ECO:0007669"/>
    <property type="project" value="TreeGrafter"/>
</dbReference>
<dbReference type="Gene3D" id="3.90.1600.10">
    <property type="entry name" value="Palm domain of DNA polymerase"/>
    <property type="match status" value="1"/>
</dbReference>
<evidence type="ECO:0000256" key="16">
    <source>
        <dbReference type="SAM" id="MobiDB-lite"/>
    </source>
</evidence>
<dbReference type="InterPro" id="IPR055191">
    <property type="entry name" value="POL2_thumb"/>
</dbReference>
<dbReference type="CDD" id="cd05535">
    <property type="entry name" value="POLBc_epsilon"/>
    <property type="match status" value="1"/>
</dbReference>
<comment type="catalytic activity">
    <reaction evidence="15">
        <text>DNA(n) + a 2'-deoxyribonucleoside 5'-triphosphate = DNA(n+1) + diphosphate</text>
        <dbReference type="Rhea" id="RHEA:22508"/>
        <dbReference type="Rhea" id="RHEA-COMP:17339"/>
        <dbReference type="Rhea" id="RHEA-COMP:17340"/>
        <dbReference type="ChEBI" id="CHEBI:33019"/>
        <dbReference type="ChEBI" id="CHEBI:61560"/>
        <dbReference type="ChEBI" id="CHEBI:173112"/>
        <dbReference type="EC" id="2.7.7.7"/>
    </reaction>
</comment>
<comment type="caution">
    <text evidence="18">The sequence shown here is derived from an EMBL/GenBank/DDBJ whole genome shotgun (WGS) entry which is preliminary data.</text>
</comment>
<dbReference type="SUPFAM" id="SSF53098">
    <property type="entry name" value="Ribonuclease H-like"/>
    <property type="match status" value="1"/>
</dbReference>
<dbReference type="Pfam" id="PF23250">
    <property type="entry name" value="zf_DPOE_2"/>
    <property type="match status" value="1"/>
</dbReference>
<dbReference type="Pfam" id="PF22912">
    <property type="entry name" value="zf-DPOE"/>
    <property type="match status" value="1"/>
</dbReference>
<dbReference type="Proteomes" id="UP000494165">
    <property type="component" value="Unassembled WGS sequence"/>
</dbReference>
<dbReference type="GO" id="GO:0006287">
    <property type="term" value="P:base-excision repair, gap-filling"/>
    <property type="evidence" value="ECO:0007669"/>
    <property type="project" value="TreeGrafter"/>
</dbReference>
<keyword evidence="19" id="KW-1185">Reference proteome</keyword>
<feature type="compositionally biased region" description="Acidic residues" evidence="16">
    <location>
        <begin position="1985"/>
        <end position="2006"/>
    </location>
</feature>
<dbReference type="SUPFAM" id="SSF56672">
    <property type="entry name" value="DNA/RNA polymerases"/>
    <property type="match status" value="1"/>
</dbReference>
<dbReference type="InterPro" id="IPR006172">
    <property type="entry name" value="DNA-dir_DNA_pol_B"/>
</dbReference>
<dbReference type="Gene3D" id="1.10.132.60">
    <property type="entry name" value="DNA polymerase family B, C-terminal domain"/>
    <property type="match status" value="1"/>
</dbReference>
<dbReference type="GO" id="GO:0008270">
    <property type="term" value="F:zinc ion binding"/>
    <property type="evidence" value="ECO:0007669"/>
    <property type="project" value="UniProtKB-KW"/>
</dbReference>
<dbReference type="GO" id="GO:0000278">
    <property type="term" value="P:mitotic cell cycle"/>
    <property type="evidence" value="ECO:0007669"/>
    <property type="project" value="TreeGrafter"/>
</dbReference>
<evidence type="ECO:0000256" key="7">
    <source>
        <dbReference type="ARBA" id="ARBA00022723"/>
    </source>
</evidence>
<dbReference type="PANTHER" id="PTHR10670:SF0">
    <property type="entry name" value="DNA POLYMERASE EPSILON CATALYTIC SUBUNIT A"/>
    <property type="match status" value="1"/>
</dbReference>
<dbReference type="GO" id="GO:0008622">
    <property type="term" value="C:epsilon DNA polymerase complex"/>
    <property type="evidence" value="ECO:0007669"/>
    <property type="project" value="InterPro"/>
</dbReference>
<comment type="cofactor">
    <cofactor evidence="15">
        <name>[4Fe-4S] cluster</name>
        <dbReference type="ChEBI" id="CHEBI:49883"/>
    </cofactor>
</comment>
<dbReference type="PANTHER" id="PTHR10670">
    <property type="entry name" value="DNA POLYMERASE EPSILON CATALYTIC SUBUNIT A"/>
    <property type="match status" value="1"/>
</dbReference>
<comment type="subcellular location">
    <subcellularLocation>
        <location evidence="1 15">Nucleus</location>
    </subcellularLocation>
</comment>
<feature type="region of interest" description="Disordered" evidence="16">
    <location>
        <begin position="1297"/>
        <end position="1316"/>
    </location>
</feature>
<dbReference type="InterPro" id="IPR036397">
    <property type="entry name" value="RNaseH_sf"/>
</dbReference>
<evidence type="ECO:0000256" key="8">
    <source>
        <dbReference type="ARBA" id="ARBA00022771"/>
    </source>
</evidence>
<dbReference type="Gene3D" id="3.30.342.10">
    <property type="entry name" value="DNA Polymerase, chain B, domain 1"/>
    <property type="match status" value="1"/>
</dbReference>
<dbReference type="InterPro" id="IPR023211">
    <property type="entry name" value="DNA_pol_palm_dom_sf"/>
</dbReference>
<dbReference type="FunFam" id="1.10.132.60:FF:000002">
    <property type="entry name" value="DNA polymerase epsilon catalytic subunit"/>
    <property type="match status" value="1"/>
</dbReference>
<dbReference type="GO" id="GO:0008310">
    <property type="term" value="F:single-stranded DNA 3'-5' DNA exonuclease activity"/>
    <property type="evidence" value="ECO:0007669"/>
    <property type="project" value="TreeGrafter"/>
</dbReference>
<dbReference type="InterPro" id="IPR013697">
    <property type="entry name" value="DNA_pol_e_suA_C"/>
</dbReference>
<dbReference type="Pfam" id="PF03104">
    <property type="entry name" value="DNA_pol_B_exo1"/>
    <property type="match status" value="1"/>
</dbReference>
<evidence type="ECO:0000313" key="19">
    <source>
        <dbReference type="Proteomes" id="UP000494165"/>
    </source>
</evidence>
<evidence type="ECO:0000256" key="13">
    <source>
        <dbReference type="ARBA" id="ARBA00023125"/>
    </source>
</evidence>
<evidence type="ECO:0000256" key="11">
    <source>
        <dbReference type="ARBA" id="ARBA00023004"/>
    </source>
</evidence>
<dbReference type="GO" id="GO:0006297">
    <property type="term" value="P:nucleotide-excision repair, DNA gap filling"/>
    <property type="evidence" value="ECO:0007669"/>
    <property type="project" value="TreeGrafter"/>
</dbReference>
<dbReference type="InterPro" id="IPR042087">
    <property type="entry name" value="DNA_pol_B_thumb"/>
</dbReference>
<evidence type="ECO:0000256" key="15">
    <source>
        <dbReference type="RuleBase" id="RU365029"/>
    </source>
</evidence>
<feature type="compositionally biased region" description="Polar residues" evidence="16">
    <location>
        <begin position="1"/>
        <end position="13"/>
    </location>
</feature>
<evidence type="ECO:0000256" key="1">
    <source>
        <dbReference type="ARBA" id="ARBA00004123"/>
    </source>
</evidence>
<evidence type="ECO:0000256" key="14">
    <source>
        <dbReference type="ARBA" id="ARBA00023242"/>
    </source>
</evidence>
<dbReference type="InterPro" id="IPR043502">
    <property type="entry name" value="DNA/RNA_pol_sf"/>
</dbReference>
<comment type="function">
    <text evidence="15">DNA polymerase II participates in chromosomal DNA replication.</text>
</comment>
<dbReference type="CDD" id="cd05779">
    <property type="entry name" value="DNA_polB_epsilon_exo"/>
    <property type="match status" value="1"/>
</dbReference>
<proteinExistence type="inferred from homology"/>
<keyword evidence="5 15" id="KW-0548">Nucleotidyltransferase</keyword>
<dbReference type="GO" id="GO:0003677">
    <property type="term" value="F:DNA binding"/>
    <property type="evidence" value="ECO:0007669"/>
    <property type="project" value="UniProtKB-KW"/>
</dbReference>
<dbReference type="GO" id="GO:0045004">
    <property type="term" value="P:DNA replication proofreading"/>
    <property type="evidence" value="ECO:0007669"/>
    <property type="project" value="TreeGrafter"/>
</dbReference>
<sequence length="2310" mass="261831">MVFQQSKSSTNTGKFRADPLRFKRNESNQQQSNDNQVKRLINDDLVDKKYGFERYETVGERTGFLINMRVATIVNAEGALVSAMDFYFIEEDGSRYKASLPYQPYFLVLADREKIDGVGTYLTKRFAGMIASVETVVKEDLDLPNHLVGLKQKYLKLNFMTTNDLVKVRKELDKIVQMNKEREKHDTYYINLLTSSLSREDHTEKDMLAGGSNLDAPGSKTIGEYLDYIRDIREYDVAYSVRVSIDLEIFAGRWYTVKSQGSTVPPQIVHRPDLIEWPEPIVLAFDIETTKLPLRFPDSNSDQIMMISYMIDGQGFLITNREIVSADIEDFEYTPRPDLEGNFSIWNAPDEKGLIERFFSHVLEVRPHVFVTYNGDFFDWPFVEARAKFHGLDMQQEIGFSRGNDGVYSCRAASHLDCLCWVKRDSYLPMGSQGLKAVAKAKLRYDPVELDPEEMCPMAVNNPSVLASYSVSDAVATYYLYMKYVHPFIFALCTIIPRDPDEVLRKGSGTLCESLLMVEAYRANVVFPNKQQETLNKLTSDGRLLDSETYVGGHVEALESGVFRSDLPCRFRLEPDALQMLMDGVQRALEHTLIEEEKIPLSEVINLQEVHDDIVNMLKDLRDKPNRIETPMIYHLDVAAMYPNIILTNRLQPSAMVDEMVCAACDFNRPNAKCQRRMVWTWRGEHLPASLNELQRIRAQLETERFPPVFPGGRPRALHELNPDERAALEKKRLSEYCRTAYKKTKVTRIEERCTTVCQRENSFYVDTVRAFRDRRYEYKGLNKLAKKQVSQAIASGDIAEIKSAKNREVLYDSLQLAHKCILNSFYGYVMRRGARWYSMEMAGIVCHTGANIIRQAREIIEQVGRPLELDTDGIWCVLPASFPENFEIRTSNPKKSKVVVSYPNAVLNLMVRENYTNDQYQTLVDGDNLKYETKSENSIFFEVDGPYRAMVLPASKEEGKRLKKRYAVFNDDGSLAELKGFEVKRRGELRLIKVFQSAVFEAFLKGDTLDECYANVAKVADYWLDVLYTKASNLSDTELMDLVSENRSMSKKLEEYGAQKSTSISTAKRLAEFLGDQMVKDAGLACRFIVSKQPEGSPVTDRAVPVAIFQAEESVKRHYLCRWLKDSTLEDFDIRSVLDWGYYIERLGGCIQKIVTIPAAMQGVANPVPRVRHPDWLHRKLAEKGDSRKQRKIDAMFQKLPPRVQDDLDENGESAEIVDVEDLGQPKRNSQGLVVATCTKRKFGSTESSDGAKDWRSVLGNPPKPGEDLDEWLEYHKKKWKIMADERKQMKLRAKLSASRTNQNTSGKTVSNKIASSKSATSTIGGFLRRAQHTLLTSTWQVIQLAHTSEPGVFKLWALVGSELHQVRLVVPRIFYVNRRSPMPEERAHEEGSIWRVVNRNLPRGQPVNQLYRYTVPEEQFQKYSDNLIGNLSMPDIIGVYETQVPLDFRALVQLGCMCGVAKGFEGFDSQVGENTFTLEQLHSKGQEMGQGPYLSSGSVHALCMCVFRAPAPSPRALICIIMPPTKKAVFVAVDSVRTNQMPNISALYTAERNARLNDGTDIKMLPPPELAYDVKVETDLRIAFRQVQRALQSFKEDKKGPTMIALQSTLNLSDIMTMMPGLSEFPVVQLQTQTPGTNYAESDEMLTRLDWQRLGTRAMLKRYLDMPLALEVRTRQCRYLHLPLGNLPAIDSDAALFATDLMFSRHLLRNNFILWCSNYETPDLGGKEADDYIMMASNEDVMSITVNNPGCYTTVCMDLNLQSITIGAVVQSEHINDIEGTGSSVAFDRAQPVSVSSLAGASSSVGGAATVSSETSTSSGAMRIMKNMVAGWLRDCIVHKNVFSDVQLVHFYHWLCSPHTLLYDPALRQAIQLLSKKLFLQLVAEFRRMGSSVVFANLNRIIISTKKTNIVDAVTYTNFVVDSISNKELFHCVDVKFKDCWQYLLWQGPTNYAGVKGKVTDDMMEEQSIMQKSPVKSQRGMDEIEEDEEGDEEGSDGEASEEPEIEMEWSLAMGLPNEAGCRENFNALVAGYVSATFMKLLEAQVSRVGQEETPVRKRTMSQATPLGSVQQSAADYAKSLISGDLGQKLYHIIDQLNRKLPGNLGRFKDKEASYLTTMNSELGSPALEFTKAICKVLELDSTVQIEVGALRRNMLRLIGVSEFSDQAEWKDPCDSVVLSDVLCHNCSLCFDLDLVKNCLWQDLEDPEDKSLPWECPGCRRGITPTEVEFLLIEHFNKRMISYNLQDLQCSRCRQVKMENMPLRCACASPFTTLQDPKQFGKYVNNLSSLAQTFKMSILFETMEWATTR</sequence>
<dbReference type="InterPro" id="IPR054475">
    <property type="entry name" value="Znf-DPOE"/>
</dbReference>